<proteinExistence type="inferred from homology"/>
<dbReference type="GO" id="GO:0004190">
    <property type="term" value="F:aspartic-type endopeptidase activity"/>
    <property type="evidence" value="ECO:0007669"/>
    <property type="project" value="InterPro"/>
</dbReference>
<evidence type="ECO:0000256" key="6">
    <source>
        <dbReference type="ARBA" id="ARBA00023180"/>
    </source>
</evidence>
<dbReference type="Pfam" id="PF14541">
    <property type="entry name" value="TAXi_C"/>
    <property type="match status" value="1"/>
</dbReference>
<dbReference type="InterPro" id="IPR032861">
    <property type="entry name" value="TAXi_N"/>
</dbReference>
<dbReference type="FunFam" id="2.40.70.10:FF:000045">
    <property type="entry name" value="Basic 7S globulin"/>
    <property type="match status" value="1"/>
</dbReference>
<evidence type="ECO:0000256" key="4">
    <source>
        <dbReference type="ARBA" id="ARBA00022729"/>
    </source>
</evidence>
<dbReference type="Pfam" id="PF14543">
    <property type="entry name" value="TAXi_N"/>
    <property type="match status" value="1"/>
</dbReference>
<dbReference type="PANTHER" id="PTHR47965:SF28">
    <property type="entry name" value="BASIC 7S GLOBULIN"/>
    <property type="match status" value="1"/>
</dbReference>
<dbReference type="PANTHER" id="PTHR47965">
    <property type="entry name" value="ASPARTYL PROTEASE-RELATED"/>
    <property type="match status" value="1"/>
</dbReference>
<dbReference type="GO" id="GO:0006508">
    <property type="term" value="P:proteolysis"/>
    <property type="evidence" value="ECO:0007669"/>
    <property type="project" value="InterPro"/>
</dbReference>
<protein>
    <recommendedName>
        <fullName evidence="8">Peptidase A1 domain-containing protein</fullName>
    </recommendedName>
</protein>
<feature type="chain" id="PRO_5042994366" description="Peptidase A1 domain-containing protein" evidence="7">
    <location>
        <begin position="22"/>
        <end position="456"/>
    </location>
</feature>
<dbReference type="GO" id="GO:0005576">
    <property type="term" value="C:extracellular region"/>
    <property type="evidence" value="ECO:0007669"/>
    <property type="project" value="UniProtKB-SubCell"/>
</dbReference>
<comment type="caution">
    <text evidence="9">The sequence shown here is derived from an EMBL/GenBank/DDBJ whole genome shotgun (WGS) entry which is preliminary data.</text>
</comment>
<gene>
    <name evidence="9" type="ORF">RIF29_24424</name>
</gene>
<dbReference type="CDD" id="cd05489">
    <property type="entry name" value="xylanase_inhibitor_I_like"/>
    <property type="match status" value="1"/>
</dbReference>
<evidence type="ECO:0000256" key="3">
    <source>
        <dbReference type="ARBA" id="ARBA00022525"/>
    </source>
</evidence>
<keyword evidence="10" id="KW-1185">Reference proteome</keyword>
<dbReference type="PROSITE" id="PS51767">
    <property type="entry name" value="PEPTIDASE_A1"/>
    <property type="match status" value="1"/>
</dbReference>
<dbReference type="Proteomes" id="UP001372338">
    <property type="component" value="Unassembled WGS sequence"/>
</dbReference>
<accession>A0AAN9I382</accession>
<evidence type="ECO:0000313" key="10">
    <source>
        <dbReference type="Proteomes" id="UP001372338"/>
    </source>
</evidence>
<reference evidence="9 10" key="1">
    <citation type="submission" date="2024-01" db="EMBL/GenBank/DDBJ databases">
        <title>The genomes of 5 underutilized Papilionoideae crops provide insights into root nodulation and disease resistanc.</title>
        <authorList>
            <person name="Yuan L."/>
        </authorList>
    </citation>
    <scope>NUCLEOTIDE SEQUENCE [LARGE SCALE GENOMIC DNA]</scope>
    <source>
        <strain evidence="9">ZHUSHIDOU_FW_LH</strain>
        <tissue evidence="9">Leaf</tissue>
    </source>
</reference>
<dbReference type="InterPro" id="IPR033121">
    <property type="entry name" value="PEPTIDASE_A1"/>
</dbReference>
<evidence type="ECO:0000256" key="5">
    <source>
        <dbReference type="ARBA" id="ARBA00023157"/>
    </source>
</evidence>
<dbReference type="InterPro" id="IPR032799">
    <property type="entry name" value="TAXi_C"/>
</dbReference>
<keyword evidence="5" id="KW-1015">Disulfide bond</keyword>
<keyword evidence="3" id="KW-0964">Secreted</keyword>
<dbReference type="FunFam" id="2.40.70.10:FF:000126">
    <property type="entry name" value="Gamma conglutin 1"/>
    <property type="match status" value="1"/>
</dbReference>
<dbReference type="Gene3D" id="2.40.70.10">
    <property type="entry name" value="Acid Proteases"/>
    <property type="match status" value="2"/>
</dbReference>
<dbReference type="EMBL" id="JAYWIO010000005">
    <property type="protein sequence ID" value="KAK7258836.1"/>
    <property type="molecule type" value="Genomic_DNA"/>
</dbReference>
<dbReference type="SUPFAM" id="SSF50630">
    <property type="entry name" value="Acid proteases"/>
    <property type="match status" value="1"/>
</dbReference>
<evidence type="ECO:0000256" key="2">
    <source>
        <dbReference type="ARBA" id="ARBA00007447"/>
    </source>
</evidence>
<evidence type="ECO:0000259" key="8">
    <source>
        <dbReference type="PROSITE" id="PS51767"/>
    </source>
</evidence>
<organism evidence="9 10">
    <name type="scientific">Crotalaria pallida</name>
    <name type="common">Smooth rattlebox</name>
    <name type="synonym">Crotalaria striata</name>
    <dbReference type="NCBI Taxonomy" id="3830"/>
    <lineage>
        <taxon>Eukaryota</taxon>
        <taxon>Viridiplantae</taxon>
        <taxon>Streptophyta</taxon>
        <taxon>Embryophyta</taxon>
        <taxon>Tracheophyta</taxon>
        <taxon>Spermatophyta</taxon>
        <taxon>Magnoliopsida</taxon>
        <taxon>eudicotyledons</taxon>
        <taxon>Gunneridae</taxon>
        <taxon>Pentapetalae</taxon>
        <taxon>rosids</taxon>
        <taxon>fabids</taxon>
        <taxon>Fabales</taxon>
        <taxon>Fabaceae</taxon>
        <taxon>Papilionoideae</taxon>
        <taxon>50 kb inversion clade</taxon>
        <taxon>genistoids sensu lato</taxon>
        <taxon>core genistoids</taxon>
        <taxon>Crotalarieae</taxon>
        <taxon>Crotalaria</taxon>
    </lineage>
</organism>
<dbReference type="AlphaFoldDB" id="A0AAN9I382"/>
<keyword evidence="6" id="KW-0325">Glycoprotein</keyword>
<feature type="signal peptide" evidence="7">
    <location>
        <begin position="1"/>
        <end position="21"/>
    </location>
</feature>
<feature type="domain" description="Peptidase A1" evidence="8">
    <location>
        <begin position="60"/>
        <end position="432"/>
    </location>
</feature>
<evidence type="ECO:0000256" key="1">
    <source>
        <dbReference type="ARBA" id="ARBA00004239"/>
    </source>
</evidence>
<keyword evidence="4 7" id="KW-0732">Signal</keyword>
<evidence type="ECO:0000313" key="9">
    <source>
        <dbReference type="EMBL" id="KAK7258836.1"/>
    </source>
</evidence>
<evidence type="ECO:0000256" key="7">
    <source>
        <dbReference type="SAM" id="SignalP"/>
    </source>
</evidence>
<dbReference type="InterPro" id="IPR021109">
    <property type="entry name" value="Peptidase_aspartic_dom_sf"/>
</dbReference>
<comment type="similarity">
    <text evidence="2">Belongs to the peptidase A1 family.</text>
</comment>
<dbReference type="InterPro" id="IPR033868">
    <property type="entry name" value="Xylanase_inhibitor_I-like"/>
</dbReference>
<name>A0AAN9I382_CROPI</name>
<sequence length="456" mass="50030">MAPILHFFVISLSCSFLFVLSQDSQQSLYHNPRPRPPPISPSKPNLLVLPIQQDASTGLHWANIHKRTPLVQVPLLLDLNGKHLWVTCSQHYSSSTYQAPVCHSTQCSRANTHQCFTCSDSTTSRPGCHNNTCSLMSTNPITQQIGLGELAQDVLAIHSTHGSNLGPMVRVPEFLFSCAPSFLVQKGLPNNIQGVVGLGHAPISLPNQLSSHFGLKRQFTMCLSRYPTSNGAILFGDIYDPNNNNYMHNSLDVFHDMVYTPLTISHQGEYFMQISGIRVNKHTVVPINKNPSVLSSSSYHDDQGGEVWGAMITTTNPYTVLHHSLFEAVTQVITSYMPKQSRVNAVGPFGLCFDSRKISAGAPSVDFVMDIKNNVVWRISGENLMVQAKNGVSCLGFVDGGMHTRAGIALGARQLEENMVVFDLAKSRVGFSSNSVKSRGKTCANLFDLNNPHQDP</sequence>
<comment type="subcellular location">
    <subcellularLocation>
        <location evidence="1">Secreted</location>
        <location evidence="1">Extracellular space</location>
    </subcellularLocation>
</comment>
<dbReference type="InterPro" id="IPR001461">
    <property type="entry name" value="Aspartic_peptidase_A1"/>
</dbReference>